<feature type="region of interest" description="Disordered" evidence="1">
    <location>
        <begin position="118"/>
        <end position="139"/>
    </location>
</feature>
<evidence type="ECO:0008006" key="4">
    <source>
        <dbReference type="Google" id="ProtNLM"/>
    </source>
</evidence>
<sequence length="139" mass="15366">METEEARGEEEVLLHRAARYTWALLLARIHEVFPLVCPRCGGEMRIIAFITDACAVRDILTPVGEPTSPPRLMPARAPPLWEMQGGHHGRGRPTGSIGAGVRIRPACRLVGAAWKQAMRKDPDGSKTNCHRPSLDGPWR</sequence>
<dbReference type="Proteomes" id="UP000199169">
    <property type="component" value="Unassembled WGS sequence"/>
</dbReference>
<protein>
    <recommendedName>
        <fullName evidence="4">Transposase</fullName>
    </recommendedName>
</protein>
<dbReference type="STRING" id="1860102.ACCAA_270121"/>
<keyword evidence="3" id="KW-1185">Reference proteome</keyword>
<proteinExistence type="predicted"/>
<organism evidence="2 3">
    <name type="scientific">Candidatus Accumulibacter aalborgensis</name>
    <dbReference type="NCBI Taxonomy" id="1860102"/>
    <lineage>
        <taxon>Bacteria</taxon>
        <taxon>Pseudomonadati</taxon>
        <taxon>Pseudomonadota</taxon>
        <taxon>Betaproteobacteria</taxon>
        <taxon>Candidatus Accumulibacter</taxon>
    </lineage>
</organism>
<evidence type="ECO:0000256" key="1">
    <source>
        <dbReference type="SAM" id="MobiDB-lite"/>
    </source>
</evidence>
<dbReference type="EMBL" id="FLQX01000102">
    <property type="protein sequence ID" value="SBT05889.1"/>
    <property type="molecule type" value="Genomic_DNA"/>
</dbReference>
<evidence type="ECO:0000313" key="3">
    <source>
        <dbReference type="Proteomes" id="UP000199169"/>
    </source>
</evidence>
<name>A0A1A8XL43_9PROT</name>
<evidence type="ECO:0000313" key="2">
    <source>
        <dbReference type="EMBL" id="SBT05889.1"/>
    </source>
</evidence>
<gene>
    <name evidence="2" type="ORF">ACCAA_270121</name>
</gene>
<accession>A0A1A8XL43</accession>
<reference evidence="2 3" key="1">
    <citation type="submission" date="2016-06" db="EMBL/GenBank/DDBJ databases">
        <authorList>
            <person name="Kjaerup R.B."/>
            <person name="Dalgaard T.S."/>
            <person name="Juul-Madsen H.R."/>
        </authorList>
    </citation>
    <scope>NUCLEOTIDE SEQUENCE [LARGE SCALE GENOMIC DNA]</scope>
    <source>
        <strain evidence="2">3</strain>
    </source>
</reference>
<dbReference type="AlphaFoldDB" id="A0A1A8XL43"/>